<dbReference type="eggNOG" id="COG1319">
    <property type="taxonomic scope" value="Bacteria"/>
</dbReference>
<proteinExistence type="predicted"/>
<name>A0A1W2F9J9_9PSEU</name>
<dbReference type="Proteomes" id="UP000192840">
    <property type="component" value="Unassembled WGS sequence"/>
</dbReference>
<dbReference type="Gene3D" id="3.30.43.10">
    <property type="entry name" value="Uridine Diphospho-n-acetylenolpyruvylglucosamine Reductase, domain 2"/>
    <property type="match status" value="1"/>
</dbReference>
<dbReference type="SUPFAM" id="SSF55447">
    <property type="entry name" value="CO dehydrogenase flavoprotein C-terminal domain-like"/>
    <property type="match status" value="1"/>
</dbReference>
<evidence type="ECO:0000259" key="2">
    <source>
        <dbReference type="PROSITE" id="PS51387"/>
    </source>
</evidence>
<dbReference type="OrthoDB" id="9814706at2"/>
<dbReference type="InterPro" id="IPR005107">
    <property type="entry name" value="CO_DH_flav_C"/>
</dbReference>
<reference evidence="4" key="1">
    <citation type="submission" date="2017-04" db="EMBL/GenBank/DDBJ databases">
        <authorList>
            <person name="Varghese N."/>
            <person name="Submissions S."/>
        </authorList>
    </citation>
    <scope>NUCLEOTIDE SEQUENCE [LARGE SCALE GENOMIC DNA]</scope>
    <source>
        <strain evidence="4">DSM 44073</strain>
    </source>
</reference>
<dbReference type="RefSeq" id="WP_030481065.1">
    <property type="nucleotide sequence ID" value="NZ_FWYC01000012.1"/>
</dbReference>
<dbReference type="InterPro" id="IPR036683">
    <property type="entry name" value="CO_DH_flav_C_dom_sf"/>
</dbReference>
<protein>
    <submittedName>
        <fullName evidence="3">Xanthine dehydrogenase YagS FAD-binding subunit</fullName>
    </submittedName>
</protein>
<dbReference type="GO" id="GO:0071949">
    <property type="term" value="F:FAD binding"/>
    <property type="evidence" value="ECO:0007669"/>
    <property type="project" value="InterPro"/>
</dbReference>
<dbReference type="InterPro" id="IPR002346">
    <property type="entry name" value="Mopterin_DH_FAD-bd"/>
</dbReference>
<dbReference type="SUPFAM" id="SSF56176">
    <property type="entry name" value="FAD-binding/transporter-associated domain-like"/>
    <property type="match status" value="1"/>
</dbReference>
<sequence>MRSFGYASARDSADAVRLADRTPGAAFIAGGTDLLNLMKDGVQHHQHLVDVNKLDLARVTESASGLRIGGLARMRQVAEHHAVRARFPVLAEALLASASPQVRNMATIGGNLLQRTRCGYFRDIGSACNKRVPGSGCSALQGWNRGHAVLGGSESCIATHPSDLAVALTALDASVHVLGPGGARRIPVGEFYRLPGDTPQIETSLRPAELITAVEVPRHPTATRSRYLKLRDRATFEFAVVSVAAALDLRGHFVRDIRLAFGGIATKPWRSAEAEAELRGKNLTVERVEQAGRVLVRGAVPRQDNEFKVELVQRALAELVLDLGGLR</sequence>
<dbReference type="InterPro" id="IPR016166">
    <property type="entry name" value="FAD-bd_PCMH"/>
</dbReference>
<accession>A0A1W2F9J9</accession>
<organism evidence="3 4">
    <name type="scientific">Lentzea albidocapillata</name>
    <dbReference type="NCBI Taxonomy" id="40571"/>
    <lineage>
        <taxon>Bacteria</taxon>
        <taxon>Bacillati</taxon>
        <taxon>Actinomycetota</taxon>
        <taxon>Actinomycetes</taxon>
        <taxon>Pseudonocardiales</taxon>
        <taxon>Pseudonocardiaceae</taxon>
        <taxon>Lentzea</taxon>
    </lineage>
</organism>
<dbReference type="Gene3D" id="3.30.465.10">
    <property type="match status" value="2"/>
</dbReference>
<dbReference type="InterPro" id="IPR016167">
    <property type="entry name" value="FAD-bd_PCMH_sub1"/>
</dbReference>
<dbReference type="AlphaFoldDB" id="A0A1W2F9J9"/>
<dbReference type="InterPro" id="IPR016169">
    <property type="entry name" value="FAD-bd_PCMH_sub2"/>
</dbReference>
<dbReference type="PANTHER" id="PTHR42659">
    <property type="entry name" value="XANTHINE DEHYDROGENASE SUBUNIT C-RELATED"/>
    <property type="match status" value="1"/>
</dbReference>
<evidence type="ECO:0000313" key="3">
    <source>
        <dbReference type="EMBL" id="SMD18308.1"/>
    </source>
</evidence>
<dbReference type="EMBL" id="FWYC01000012">
    <property type="protein sequence ID" value="SMD18308.1"/>
    <property type="molecule type" value="Genomic_DNA"/>
</dbReference>
<dbReference type="Pfam" id="PF00941">
    <property type="entry name" value="FAD_binding_5"/>
    <property type="match status" value="1"/>
</dbReference>
<dbReference type="Pfam" id="PF03450">
    <property type="entry name" value="CO_deh_flav_C"/>
    <property type="match status" value="1"/>
</dbReference>
<feature type="domain" description="FAD-binding PCMH-type" evidence="2">
    <location>
        <begin position="1"/>
        <end position="221"/>
    </location>
</feature>
<dbReference type="SMART" id="SM01092">
    <property type="entry name" value="CO_deh_flav_C"/>
    <property type="match status" value="1"/>
</dbReference>
<evidence type="ECO:0000256" key="1">
    <source>
        <dbReference type="ARBA" id="ARBA00023002"/>
    </source>
</evidence>
<dbReference type="STRING" id="40571.SAMN05660733_05352"/>
<dbReference type="InterPro" id="IPR036318">
    <property type="entry name" value="FAD-bd_PCMH-like_sf"/>
</dbReference>
<dbReference type="GO" id="GO:0016491">
    <property type="term" value="F:oxidoreductase activity"/>
    <property type="evidence" value="ECO:0007669"/>
    <property type="project" value="UniProtKB-KW"/>
</dbReference>
<dbReference type="PANTHER" id="PTHR42659:SF1">
    <property type="entry name" value="OXIDOREDUCTASE"/>
    <property type="match status" value="1"/>
</dbReference>
<keyword evidence="4" id="KW-1185">Reference proteome</keyword>
<keyword evidence="1" id="KW-0560">Oxidoreductase</keyword>
<dbReference type="PROSITE" id="PS51387">
    <property type="entry name" value="FAD_PCMH"/>
    <property type="match status" value="1"/>
</dbReference>
<gene>
    <name evidence="3" type="ORF">SAMN05660733_05352</name>
</gene>
<dbReference type="Gene3D" id="3.30.390.50">
    <property type="entry name" value="CO dehydrogenase flavoprotein, C-terminal domain"/>
    <property type="match status" value="1"/>
</dbReference>
<evidence type="ECO:0000313" key="4">
    <source>
        <dbReference type="Proteomes" id="UP000192840"/>
    </source>
</evidence>
<dbReference type="InterPro" id="IPR051312">
    <property type="entry name" value="Diverse_Substr_Oxidored"/>
</dbReference>